<dbReference type="Proteomes" id="UP000708148">
    <property type="component" value="Unassembled WGS sequence"/>
</dbReference>
<keyword evidence="2" id="KW-1185">Reference proteome</keyword>
<sequence length="142" mass="16157">MRIQDMRLPIIRSYLHSHPFVTHTTGGRRRRKVKKKKGERLHAQRVRRGMNSGGKRQSGRLFCERSSGAVKGRARMGPCACQRMELSSRGERTFIDLGIDGPELPVWQWAVVCNGALAFFVVTVYRHPHGADCKRALRAGWC</sequence>
<evidence type="ECO:0000313" key="2">
    <source>
        <dbReference type="Proteomes" id="UP000708148"/>
    </source>
</evidence>
<dbReference type="AlphaFoldDB" id="A0A8S1J287"/>
<dbReference type="EMBL" id="CAJHUC010001129">
    <property type="protein sequence ID" value="CAD7699878.1"/>
    <property type="molecule type" value="Genomic_DNA"/>
</dbReference>
<gene>
    <name evidence="1" type="ORF">OSTQU699_LOCUS5237</name>
</gene>
<accession>A0A8S1J287</accession>
<evidence type="ECO:0000313" key="1">
    <source>
        <dbReference type="EMBL" id="CAD7699878.1"/>
    </source>
</evidence>
<reference evidence="1" key="1">
    <citation type="submission" date="2020-12" db="EMBL/GenBank/DDBJ databases">
        <authorList>
            <person name="Iha C."/>
        </authorList>
    </citation>
    <scope>NUCLEOTIDE SEQUENCE</scope>
</reference>
<protein>
    <submittedName>
        <fullName evidence="1">Uncharacterized protein</fullName>
    </submittedName>
</protein>
<name>A0A8S1J287_9CHLO</name>
<proteinExistence type="predicted"/>
<organism evidence="1 2">
    <name type="scientific">Ostreobium quekettii</name>
    <dbReference type="NCBI Taxonomy" id="121088"/>
    <lineage>
        <taxon>Eukaryota</taxon>
        <taxon>Viridiplantae</taxon>
        <taxon>Chlorophyta</taxon>
        <taxon>core chlorophytes</taxon>
        <taxon>Ulvophyceae</taxon>
        <taxon>TCBD clade</taxon>
        <taxon>Bryopsidales</taxon>
        <taxon>Ostreobineae</taxon>
        <taxon>Ostreobiaceae</taxon>
        <taxon>Ostreobium</taxon>
    </lineage>
</organism>
<comment type="caution">
    <text evidence="1">The sequence shown here is derived from an EMBL/GenBank/DDBJ whole genome shotgun (WGS) entry which is preliminary data.</text>
</comment>